<gene>
    <name evidence="2" type="ORF">JOC95_001955</name>
</gene>
<feature type="transmembrane region" description="Helical" evidence="1">
    <location>
        <begin position="142"/>
        <end position="159"/>
    </location>
</feature>
<evidence type="ECO:0000313" key="3">
    <source>
        <dbReference type="Proteomes" id="UP000737402"/>
    </source>
</evidence>
<feature type="transmembrane region" description="Helical" evidence="1">
    <location>
        <begin position="7"/>
        <end position="26"/>
    </location>
</feature>
<keyword evidence="1" id="KW-1133">Transmembrane helix</keyword>
<name>A0ABS2NZJ6_9BACI</name>
<evidence type="ECO:0000256" key="1">
    <source>
        <dbReference type="SAM" id="Phobius"/>
    </source>
</evidence>
<proteinExistence type="predicted"/>
<feature type="transmembrane region" description="Helical" evidence="1">
    <location>
        <begin position="46"/>
        <end position="64"/>
    </location>
</feature>
<dbReference type="Proteomes" id="UP000737402">
    <property type="component" value="Unassembled WGS sequence"/>
</dbReference>
<dbReference type="EMBL" id="JAFBED010000003">
    <property type="protein sequence ID" value="MBM7620103.1"/>
    <property type="molecule type" value="Genomic_DNA"/>
</dbReference>
<feature type="transmembrane region" description="Helical" evidence="1">
    <location>
        <begin position="117"/>
        <end position="135"/>
    </location>
</feature>
<feature type="transmembrane region" description="Helical" evidence="1">
    <location>
        <begin position="165"/>
        <end position="183"/>
    </location>
</feature>
<organism evidence="2 3">
    <name type="scientific">Sutcliffiella tianshenii</name>
    <dbReference type="NCBI Taxonomy" id="1463404"/>
    <lineage>
        <taxon>Bacteria</taxon>
        <taxon>Bacillati</taxon>
        <taxon>Bacillota</taxon>
        <taxon>Bacilli</taxon>
        <taxon>Bacillales</taxon>
        <taxon>Bacillaceae</taxon>
        <taxon>Sutcliffiella</taxon>
    </lineage>
</organism>
<accession>A0ABS2NZJ6</accession>
<feature type="transmembrane region" description="Helical" evidence="1">
    <location>
        <begin position="73"/>
        <end position="92"/>
    </location>
</feature>
<evidence type="ECO:0000313" key="2">
    <source>
        <dbReference type="EMBL" id="MBM7620103.1"/>
    </source>
</evidence>
<reference evidence="2 3" key="1">
    <citation type="submission" date="2021-01" db="EMBL/GenBank/DDBJ databases">
        <title>Genomic Encyclopedia of Type Strains, Phase IV (KMG-IV): sequencing the most valuable type-strain genomes for metagenomic binning, comparative biology and taxonomic classification.</title>
        <authorList>
            <person name="Goeker M."/>
        </authorList>
    </citation>
    <scope>NUCLEOTIDE SEQUENCE [LARGE SCALE GENOMIC DNA]</scope>
    <source>
        <strain evidence="2 3">DSM 25879</strain>
    </source>
</reference>
<dbReference type="RefSeq" id="WP_204415477.1">
    <property type="nucleotide sequence ID" value="NZ_JAFBED010000003.1"/>
</dbReference>
<keyword evidence="1" id="KW-0812">Transmembrane</keyword>
<sequence>MKKSELKWLAIAFMIGGLLQIVTMVWNEFFHQKDMTKIDLTAGLEFLSALLIMLGLVGTFIYSYQKRASINTIVSFIAAFTGTLLFACLKWFEAFFEPILKSHVPDFVESLPAQADTTMMIAIMILFLSWIYYGISSIIAKVLPVTSSILVAVFPLLFFVPSPIFLSPLAWGAGIIWMSLAILKVEKNENGQKNVDV</sequence>
<keyword evidence="1" id="KW-0472">Membrane</keyword>
<comment type="caution">
    <text evidence="2">The sequence shown here is derived from an EMBL/GenBank/DDBJ whole genome shotgun (WGS) entry which is preliminary data.</text>
</comment>
<protein>
    <submittedName>
        <fullName evidence="2">Magnesium-transporting ATPase (P-type)</fullName>
    </submittedName>
</protein>
<keyword evidence="3" id="KW-1185">Reference proteome</keyword>